<proteinExistence type="predicted"/>
<dbReference type="EMBL" id="JAGZZP010000025">
    <property type="protein sequence ID" value="MBS6535900.1"/>
    <property type="molecule type" value="Genomic_DNA"/>
</dbReference>
<comment type="caution">
    <text evidence="1">The sequence shown here is derived from an EMBL/GenBank/DDBJ whole genome shotgun (WGS) entry which is preliminary data.</text>
</comment>
<accession>A0A943SPX0</accession>
<sequence length="1643" mass="182894">MDKKQIRKRYLSLFLALIMIVGIFPLNIFAETYKTNENETKTTDWTIDEKKEAEMNYWRLADINEIKVVANAEGIKTPSINYIGTYINEDGDTVIRVSFRMFQNFPTAVWSKALFKFDKDLYELINFESTKTGMYKGTSNGLWHDADAYKEISVFTDCGSSLSGSVNVKEQNLKNNGNRVGAASRIEIPIDLVLKKGKTVADIKGQPHIQMRLTEDNYNRIFCVAGTGKSTSDSTNKDDSNVDTNKLITPYNSYTFMTFIPSANNNADVNTVIDYNRDLQFYAANSYAKYNEKGGYLDVFHKQSKLASDNNIGGEYFAFRQVFNEKFAEVLKPQDTSGTVAKVFPANQQGDAWKNAQPIMITKDDLNNSSNSDLNPGFTGIQVASLYNNSTIKKKFAGLKTVLTTADPKQSYLNGSTTEFNSGLPTITRYYIDKDKVAAKGLTKDDLAAFDFYSTIILDSTKKFIEYTATNNTGKDIVLQPNSKIGLTYVNGKTSTPNYNLYKYSLTFGEGPYKIELRSNFKHTSKGLNYEYNLIPGMTIKAGEEITFRTMKYDTIPTKVILTLPGTDGDKTLDLVPGAHGAEKTTARRLNYITTYSGGSASQTNLPPDVDEIFTDSKNITGRTRYKLAKMRLYYPDNTDFEFTIADNPLKDVVVNGQKFKGYSFTTDKKSGIYTKNGVEEKTARTFKMPTLKKDMPIDLTNRDELKASVASDKVTEQVQAKVRFMLDTEQALYMEKVAPLNKGYLYTYDETTKQYTKNTAYVANGFGELDDKGNVVDGTLDNIKVDSTNQVIDVGGQKMINYINHDGKLYDTSDANQKKELANRQWPKISLNDSLKFFNGKVIIGWTTKELKDDANETAAQKYFKLVADKKIVTKLDDWTNAKTEAYVYNSKSPMDEAITVYAVWGEPAIRLHSNFDKDAATAGMQEYVDTQVLEKAVLDKLKANEDPTTIDATLKSVYDKAEFKREGYSLVGFARKADANEPDINVTGSGLTADNYLRDGDTFKLADNEHNYTFDAAKGLDLYAVWKEDFTVKATKAWLDKKGASLTPKAENVSALKFALIGRPAVGTFGSEVIVEGATYHPIEGTIKDFTGSDLTWGEGSEEKLKGYDTKGRRMSYLIVELTNAEQVAAFKAGSTNWPDYGIKITEPDPDHHVYGHKDQVISFGSEQNVDTFTGATTRLHKTATNPEGVNPHGSGTTPKVGYFDTTGYVINVTNKEVVVPYPTIEKGYTGDTTITVNPPEKMVDKITVTLPDDTTAVFKKDVAGTGYETTGEGNTTATLAVTDGKLIITPATPLAKSDVVKAKAETEVAGQNIPSEEVTMTVTDKLKSNKPEELKQEKYDESGQVPISFKVPDNIVDKPVPGTVYTVVTVDDQGKETVTGHTYTIPADGAETIPGTRQTIKVPKSELEGKKVIIKAEEPNKTSTNSDPLELDFTAPTVTSDARDERWRRWTDIDIALSEAADGPIKLTYKEDGENKSETYDTKEEVKYRIERLKLKDNITDMKIKAADKYGNETNQDVTYEPIGQTQIIVSPIRAGRNFVIVTAMEANTKVVVNVYESGTMLDNYARDKYFDFIGPNKPTPKARVEVTFDQANKRKRMRILDTNNQPYVLQAGDVIDIVGTIGEKGPDYKITNPFTEIVK</sequence>
<gene>
    <name evidence="1" type="ORF">KH327_08735</name>
</gene>
<dbReference type="RefSeq" id="WP_278638681.1">
    <property type="nucleotide sequence ID" value="NZ_JAGZZP010000025.1"/>
</dbReference>
<name>A0A943SPX0_9FIRM</name>
<protein>
    <submittedName>
        <fullName evidence="1">Uncharacterized protein</fullName>
    </submittedName>
</protein>
<organism evidence="1 2">
    <name type="scientific">Peptoniphilus harei</name>
    <dbReference type="NCBI Taxonomy" id="54005"/>
    <lineage>
        <taxon>Bacteria</taxon>
        <taxon>Bacillati</taxon>
        <taxon>Bacillota</taxon>
        <taxon>Tissierellia</taxon>
        <taxon>Tissierellales</taxon>
        <taxon>Peptoniphilaceae</taxon>
        <taxon>Peptoniphilus</taxon>
    </lineage>
</organism>
<reference evidence="1" key="1">
    <citation type="submission" date="2021-02" db="EMBL/GenBank/DDBJ databases">
        <title>Infant gut strain persistence is associated with maternal origin, phylogeny, and functional potential including surface adhesion and iron acquisition.</title>
        <authorList>
            <person name="Lou Y.C."/>
        </authorList>
    </citation>
    <scope>NUCLEOTIDE SEQUENCE</scope>
    <source>
        <strain evidence="1">L3_060_052G1_dasL3_060_052G1_concoct_1</strain>
    </source>
</reference>
<evidence type="ECO:0000313" key="1">
    <source>
        <dbReference type="EMBL" id="MBS6535900.1"/>
    </source>
</evidence>
<dbReference type="Proteomes" id="UP000748991">
    <property type="component" value="Unassembled WGS sequence"/>
</dbReference>
<evidence type="ECO:0000313" key="2">
    <source>
        <dbReference type="Proteomes" id="UP000748991"/>
    </source>
</evidence>